<dbReference type="Proteomes" id="UP001420932">
    <property type="component" value="Unassembled WGS sequence"/>
</dbReference>
<protein>
    <submittedName>
        <fullName evidence="1">Uncharacterized protein</fullName>
    </submittedName>
</protein>
<organism evidence="1 2">
    <name type="scientific">Stephania yunnanensis</name>
    <dbReference type="NCBI Taxonomy" id="152371"/>
    <lineage>
        <taxon>Eukaryota</taxon>
        <taxon>Viridiplantae</taxon>
        <taxon>Streptophyta</taxon>
        <taxon>Embryophyta</taxon>
        <taxon>Tracheophyta</taxon>
        <taxon>Spermatophyta</taxon>
        <taxon>Magnoliopsida</taxon>
        <taxon>Ranunculales</taxon>
        <taxon>Menispermaceae</taxon>
        <taxon>Menispermoideae</taxon>
        <taxon>Cissampelideae</taxon>
        <taxon>Stephania</taxon>
    </lineage>
</organism>
<proteinExistence type="predicted"/>
<reference evidence="1 2" key="1">
    <citation type="submission" date="2024-01" db="EMBL/GenBank/DDBJ databases">
        <title>Genome assemblies of Stephania.</title>
        <authorList>
            <person name="Yang L."/>
        </authorList>
    </citation>
    <scope>NUCLEOTIDE SEQUENCE [LARGE SCALE GENOMIC DNA]</scope>
    <source>
        <strain evidence="1">YNDBR</strain>
        <tissue evidence="1">Leaf</tissue>
    </source>
</reference>
<name>A0AAP0F9B7_9MAGN</name>
<accession>A0AAP0F9B7</accession>
<evidence type="ECO:0000313" key="1">
    <source>
        <dbReference type="EMBL" id="KAK9107239.1"/>
    </source>
</evidence>
<dbReference type="AlphaFoldDB" id="A0AAP0F9B7"/>
<keyword evidence="2" id="KW-1185">Reference proteome</keyword>
<sequence>MEVNGKTTMVSVSILISSATSPFLLTHDVPLVPKKRFMTEQKSDVAHTYILLKCDEAAPYIL</sequence>
<gene>
    <name evidence="1" type="ORF">Syun_023250</name>
</gene>
<evidence type="ECO:0000313" key="2">
    <source>
        <dbReference type="Proteomes" id="UP001420932"/>
    </source>
</evidence>
<dbReference type="EMBL" id="JBBNAF010000010">
    <property type="protein sequence ID" value="KAK9107239.1"/>
    <property type="molecule type" value="Genomic_DNA"/>
</dbReference>
<comment type="caution">
    <text evidence="1">The sequence shown here is derived from an EMBL/GenBank/DDBJ whole genome shotgun (WGS) entry which is preliminary data.</text>
</comment>